<feature type="binding site" evidence="6">
    <location>
        <begin position="531"/>
        <end position="538"/>
    </location>
    <ligand>
        <name>ATP</name>
        <dbReference type="ChEBI" id="CHEBI:30616"/>
    </ligand>
</feature>
<comment type="caution">
    <text evidence="10">The sequence shown here is derived from an EMBL/GenBank/DDBJ whole genome shotgun (WGS) entry which is preliminary data.</text>
</comment>
<dbReference type="PRINTS" id="PR00380">
    <property type="entry name" value="KINESINHEAVY"/>
</dbReference>
<comment type="similarity">
    <text evidence="1">Belongs to the TRAFAC class myosin-kinesin ATPase superfamily. Kinesin family. KIN-14 subfamily.</text>
</comment>
<dbReference type="GO" id="GO:0005524">
    <property type="term" value="F:ATP binding"/>
    <property type="evidence" value="ECO:0007669"/>
    <property type="project" value="UniProtKB-UniRule"/>
</dbReference>
<name>A0ABC8S5L2_9AQUA</name>
<evidence type="ECO:0000256" key="6">
    <source>
        <dbReference type="PROSITE-ProRule" id="PRU00283"/>
    </source>
</evidence>
<dbReference type="SUPFAM" id="SSF52540">
    <property type="entry name" value="P-loop containing nucleoside triphosphate hydrolases"/>
    <property type="match status" value="1"/>
</dbReference>
<gene>
    <name evidence="10" type="ORF">ILEXP_LOCUS18437</name>
</gene>
<evidence type="ECO:0000313" key="10">
    <source>
        <dbReference type="EMBL" id="CAK9150298.1"/>
    </source>
</evidence>
<keyword evidence="7" id="KW-0175">Coiled coil</keyword>
<reference evidence="10 11" key="1">
    <citation type="submission" date="2024-02" db="EMBL/GenBank/DDBJ databases">
        <authorList>
            <person name="Vignale AGUSTIN F."/>
            <person name="Sosa J E."/>
            <person name="Modenutti C."/>
        </authorList>
    </citation>
    <scope>NUCLEOTIDE SEQUENCE [LARGE SCALE GENOMIC DNA]</scope>
</reference>
<evidence type="ECO:0000256" key="4">
    <source>
        <dbReference type="ARBA" id="ARBA00022840"/>
    </source>
</evidence>
<keyword evidence="4 6" id="KW-0067">ATP-binding</keyword>
<dbReference type="Gene3D" id="3.40.850.10">
    <property type="entry name" value="Kinesin motor domain"/>
    <property type="match status" value="1"/>
</dbReference>
<dbReference type="InterPro" id="IPR001752">
    <property type="entry name" value="Kinesin_motor_dom"/>
</dbReference>
<organism evidence="10 11">
    <name type="scientific">Ilex paraguariensis</name>
    <name type="common">yerba mate</name>
    <dbReference type="NCBI Taxonomy" id="185542"/>
    <lineage>
        <taxon>Eukaryota</taxon>
        <taxon>Viridiplantae</taxon>
        <taxon>Streptophyta</taxon>
        <taxon>Embryophyta</taxon>
        <taxon>Tracheophyta</taxon>
        <taxon>Spermatophyta</taxon>
        <taxon>Magnoliopsida</taxon>
        <taxon>eudicotyledons</taxon>
        <taxon>Gunneridae</taxon>
        <taxon>Pentapetalae</taxon>
        <taxon>asterids</taxon>
        <taxon>campanulids</taxon>
        <taxon>Aquifoliales</taxon>
        <taxon>Aquifoliaceae</taxon>
        <taxon>Ilex</taxon>
    </lineage>
</organism>
<dbReference type="PANTHER" id="PTHR47972:SF46">
    <property type="entry name" value="KINESIN-LIKE PROTEIN"/>
    <property type="match status" value="1"/>
</dbReference>
<dbReference type="InterPro" id="IPR036961">
    <property type="entry name" value="Kinesin_motor_dom_sf"/>
</dbReference>
<dbReference type="InterPro" id="IPR027417">
    <property type="entry name" value="P-loop_NTPase"/>
</dbReference>
<dbReference type="GO" id="GO:0005874">
    <property type="term" value="C:microtubule"/>
    <property type="evidence" value="ECO:0007669"/>
    <property type="project" value="UniProtKB-KW"/>
</dbReference>
<feature type="region of interest" description="Disordered" evidence="8">
    <location>
        <begin position="1"/>
        <end position="25"/>
    </location>
</feature>
<dbReference type="AlphaFoldDB" id="A0ABC8S5L2"/>
<dbReference type="Pfam" id="PF00225">
    <property type="entry name" value="Kinesin"/>
    <property type="match status" value="1"/>
</dbReference>
<dbReference type="PANTHER" id="PTHR47972">
    <property type="entry name" value="KINESIN-LIKE PROTEIN KLP-3"/>
    <property type="match status" value="1"/>
</dbReference>
<keyword evidence="11" id="KW-1185">Reference proteome</keyword>
<sequence>MASKNQNKPPVPNTSTPSTPSNVSVDEVLIDKRRKIGVGRMVGPANTTRTRQAFSVVNGGQDLAAAGRPASNAGSDCGVTEFTKEDVEALLGEKMKTKNRFNLKEKCDQMLEYIKKLRQCIRWFQENEGTYLLEQDRLKNLLESAEKKCIDMETLMKAKEEELNSIVMELRKNYACLQEKIAKEETDKLAAMDNFTREKDARVAAEKLQAFLSEELKRAQQDNSNANQKIQSLNDMYKRLQEYNTSLQQYNSKLQSELATTNDTLKRVEKEKAAVVENLSILRGHYTSLQDQLTASRASQDEVVKQKELLVNEVGCLRGELQQVRDDRDRQLSHVQNLTTEVVKYKECTEKYRAELDSLAINSNELEVRCLSQSDHITRLQEHLAVAEKKLQMYDLSTLETRTEYEEQKKLLFELQSRLADADLKIIEGEKLRKKLHNTILELKGNIRVFCRVRPLLSDDCASSETKVVSYPTTTEALERGIELTQNGQTHCFMFDKVFTADAPQKDVFVEISQLVQSALDGYKVCIFAYGQTGSGKTHTMMGKPGSPDQKGLMPRSLEQIFETRQALQPQGWKYEMQVSMLEIYNENIRDLLSTNSSRTDNGVAGKQYAIKHDTNGNTHVSDLTVVDVRSSKEVSYLLDRAAQSRSVGKTQMNEQSSRSHFVFTMRISGTNVSTDQQVQGILNLIDLAGSERLSKSGSTGDRLKETQAINKSLSSLSDVIFALAKKEEHVPFRNSKLTYLLQPCLGGDSKTLMFVNLSPDPASVGESLCSLRFAARVNACEIGIPRRQTSLRSSESRLSLG</sequence>
<dbReference type="Proteomes" id="UP001642360">
    <property type="component" value="Unassembled WGS sequence"/>
</dbReference>
<dbReference type="CDD" id="cd01366">
    <property type="entry name" value="KISc_C_terminal"/>
    <property type="match status" value="1"/>
</dbReference>
<evidence type="ECO:0000259" key="9">
    <source>
        <dbReference type="PROSITE" id="PS50067"/>
    </source>
</evidence>
<dbReference type="GO" id="GO:0003774">
    <property type="term" value="F:cytoskeletal motor activity"/>
    <property type="evidence" value="ECO:0007669"/>
    <property type="project" value="UniProtKB-UniRule"/>
</dbReference>
<keyword evidence="5 6" id="KW-0505">Motor protein</keyword>
<dbReference type="PROSITE" id="PS50067">
    <property type="entry name" value="KINESIN_MOTOR_2"/>
    <property type="match status" value="1"/>
</dbReference>
<evidence type="ECO:0000256" key="7">
    <source>
        <dbReference type="SAM" id="Coils"/>
    </source>
</evidence>
<dbReference type="SMART" id="SM00129">
    <property type="entry name" value="KISc"/>
    <property type="match status" value="1"/>
</dbReference>
<dbReference type="EMBL" id="CAUOFW020002014">
    <property type="protein sequence ID" value="CAK9150298.1"/>
    <property type="molecule type" value="Genomic_DNA"/>
</dbReference>
<evidence type="ECO:0000256" key="8">
    <source>
        <dbReference type="SAM" id="MobiDB-lite"/>
    </source>
</evidence>
<accession>A0ABC8S5L2</accession>
<dbReference type="FunFam" id="3.40.850.10:FF:000048">
    <property type="entry name" value="Kinesin-like protein"/>
    <property type="match status" value="1"/>
</dbReference>
<feature type="domain" description="Kinesin motor" evidence="9">
    <location>
        <begin position="446"/>
        <end position="781"/>
    </location>
</feature>
<protein>
    <recommendedName>
        <fullName evidence="9">Kinesin motor domain-containing protein</fullName>
    </recommendedName>
</protein>
<evidence type="ECO:0000256" key="5">
    <source>
        <dbReference type="ARBA" id="ARBA00023175"/>
    </source>
</evidence>
<evidence type="ECO:0000256" key="2">
    <source>
        <dbReference type="ARBA" id="ARBA00022701"/>
    </source>
</evidence>
<evidence type="ECO:0000313" key="11">
    <source>
        <dbReference type="Proteomes" id="UP001642360"/>
    </source>
</evidence>
<keyword evidence="3 6" id="KW-0547">Nucleotide-binding</keyword>
<feature type="compositionally biased region" description="Low complexity" evidence="8">
    <location>
        <begin position="13"/>
        <end position="25"/>
    </location>
</feature>
<dbReference type="InterPro" id="IPR027640">
    <property type="entry name" value="Kinesin-like_fam"/>
</dbReference>
<keyword evidence="2" id="KW-0493">Microtubule</keyword>
<feature type="coiled-coil region" evidence="7">
    <location>
        <begin position="135"/>
        <end position="278"/>
    </location>
</feature>
<evidence type="ECO:0000256" key="1">
    <source>
        <dbReference type="ARBA" id="ARBA00010899"/>
    </source>
</evidence>
<proteinExistence type="inferred from homology"/>
<evidence type="ECO:0000256" key="3">
    <source>
        <dbReference type="ARBA" id="ARBA00022741"/>
    </source>
</evidence>